<dbReference type="PROSITE" id="PS51795">
    <property type="entry name" value="ZF_FLZ"/>
    <property type="match status" value="1"/>
</dbReference>
<keyword evidence="3" id="KW-0963">Cytoplasm</keyword>
<accession>A0A1U8AP68</accession>
<comment type="subcellular location">
    <subcellularLocation>
        <location evidence="1">Cytoplasm</location>
    </subcellularLocation>
</comment>
<evidence type="ECO:0000313" key="7">
    <source>
        <dbReference type="RefSeq" id="XP_010269587.1"/>
    </source>
</evidence>
<organism evidence="6 7">
    <name type="scientific">Nelumbo nucifera</name>
    <name type="common">Sacred lotus</name>
    <dbReference type="NCBI Taxonomy" id="4432"/>
    <lineage>
        <taxon>Eukaryota</taxon>
        <taxon>Viridiplantae</taxon>
        <taxon>Streptophyta</taxon>
        <taxon>Embryophyta</taxon>
        <taxon>Tracheophyta</taxon>
        <taxon>Spermatophyta</taxon>
        <taxon>Magnoliopsida</taxon>
        <taxon>Proteales</taxon>
        <taxon>Nelumbonaceae</taxon>
        <taxon>Nelumbo</taxon>
    </lineage>
</organism>
<feature type="region of interest" description="Disordered" evidence="5">
    <location>
        <begin position="104"/>
        <end position="132"/>
    </location>
</feature>
<dbReference type="FunCoup" id="A0A1U8AP68">
    <property type="interactions" value="26"/>
</dbReference>
<dbReference type="AlphaFoldDB" id="A0A1U8AP68"/>
<dbReference type="eggNOG" id="ENOG502S3GA">
    <property type="taxonomic scope" value="Eukaryota"/>
</dbReference>
<dbReference type="Proteomes" id="UP000189703">
    <property type="component" value="Unplaced"/>
</dbReference>
<evidence type="ECO:0000256" key="3">
    <source>
        <dbReference type="ARBA" id="ARBA00022490"/>
    </source>
</evidence>
<dbReference type="InterPro" id="IPR007650">
    <property type="entry name" value="Zf-FLZ_dom"/>
</dbReference>
<dbReference type="Pfam" id="PF04570">
    <property type="entry name" value="zf-FLZ"/>
    <property type="match status" value="1"/>
</dbReference>
<dbReference type="PANTHER" id="PTHR33059:SF84">
    <property type="entry name" value="FCS-LIKE ZINC FINGER 15"/>
    <property type="match status" value="1"/>
</dbReference>
<keyword evidence="4" id="KW-0479">Metal-binding</keyword>
<dbReference type="OMA" id="SEECRCK"/>
<dbReference type="GO" id="GO:0005737">
    <property type="term" value="C:cytoplasm"/>
    <property type="evidence" value="ECO:0007669"/>
    <property type="project" value="UniProtKB-SubCell"/>
</dbReference>
<comment type="similarity">
    <text evidence="2">Belongs to the FLZ family.</text>
</comment>
<dbReference type="GeneID" id="104606196"/>
<evidence type="ECO:0000256" key="4">
    <source>
        <dbReference type="ARBA" id="ARBA00022723"/>
    </source>
</evidence>
<dbReference type="OrthoDB" id="1926521at2759"/>
<sequence length="132" mass="14661">MVGLSILLEAQKNLKESPQVINKTTMVKPIPSPSSTSSSLYSSSPLPAISFLDECFLCKQRLLPGHDIYMYRGDRAFCSVECRCSQILMDEENIKREICYQAAMRPTSSSPSSSSSSRHRKGNRSRAGAFAY</sequence>
<gene>
    <name evidence="7" type="primary">LOC104606196</name>
</gene>
<keyword evidence="6" id="KW-1185">Reference proteome</keyword>
<evidence type="ECO:0000256" key="5">
    <source>
        <dbReference type="SAM" id="MobiDB-lite"/>
    </source>
</evidence>
<dbReference type="PANTHER" id="PTHR33059">
    <property type="entry name" value="FCS-LIKE ZINC FINGER 5"/>
    <property type="match status" value="1"/>
</dbReference>
<dbReference type="RefSeq" id="XP_010269587.1">
    <property type="nucleotide sequence ID" value="XM_010271285.2"/>
</dbReference>
<dbReference type="GO" id="GO:0046872">
    <property type="term" value="F:metal ion binding"/>
    <property type="evidence" value="ECO:0007669"/>
    <property type="project" value="UniProtKB-KW"/>
</dbReference>
<evidence type="ECO:0000313" key="6">
    <source>
        <dbReference type="Proteomes" id="UP000189703"/>
    </source>
</evidence>
<name>A0A1U8AP68_NELNU</name>
<evidence type="ECO:0000256" key="1">
    <source>
        <dbReference type="ARBA" id="ARBA00004496"/>
    </source>
</evidence>
<proteinExistence type="inferred from homology"/>
<dbReference type="KEGG" id="nnu:104606196"/>
<reference evidence="7" key="1">
    <citation type="submission" date="2025-08" db="UniProtKB">
        <authorList>
            <consortium name="RefSeq"/>
        </authorList>
    </citation>
    <scope>IDENTIFICATION</scope>
</reference>
<evidence type="ECO:0000256" key="2">
    <source>
        <dbReference type="ARBA" id="ARBA00009374"/>
    </source>
</evidence>
<protein>
    <submittedName>
        <fullName evidence="7">Uncharacterized protein LOC104606196</fullName>
    </submittedName>
</protein>